<evidence type="ECO:0000313" key="5">
    <source>
        <dbReference type="Proteomes" id="UP000286598"/>
    </source>
</evidence>
<evidence type="ECO:0000313" key="4">
    <source>
        <dbReference type="EMBL" id="RHK50328.1"/>
    </source>
</evidence>
<dbReference type="GO" id="GO:0016780">
    <property type="term" value="F:phosphotransferase activity, for other substituted phosphate groups"/>
    <property type="evidence" value="ECO:0007669"/>
    <property type="project" value="InterPro"/>
</dbReference>
<evidence type="ECO:0000256" key="3">
    <source>
        <dbReference type="SAM" id="Phobius"/>
    </source>
</evidence>
<dbReference type="AlphaFoldDB" id="A0A3R6ITT8"/>
<proteinExistence type="inferred from homology"/>
<protein>
    <submittedName>
        <fullName evidence="4">CDP-alcohol phosphatidyltransferase family protein</fullName>
    </submittedName>
</protein>
<evidence type="ECO:0000256" key="2">
    <source>
        <dbReference type="RuleBase" id="RU003750"/>
    </source>
</evidence>
<keyword evidence="5" id="KW-1185">Reference proteome</keyword>
<comment type="similarity">
    <text evidence="2">Belongs to the CDP-alcohol phosphatidyltransferase class-I family.</text>
</comment>
<organism evidence="4 5">
    <name type="scientific">Leyella stercorea</name>
    <dbReference type="NCBI Taxonomy" id="363265"/>
    <lineage>
        <taxon>Bacteria</taxon>
        <taxon>Pseudomonadati</taxon>
        <taxon>Bacteroidota</taxon>
        <taxon>Bacteroidia</taxon>
        <taxon>Bacteroidales</taxon>
        <taxon>Prevotellaceae</taxon>
        <taxon>Leyella</taxon>
    </lineage>
</organism>
<name>A0A3R6ITT8_9BACT</name>
<reference evidence="4 5" key="1">
    <citation type="submission" date="2018-08" db="EMBL/GenBank/DDBJ databases">
        <title>A genome reference for cultivated species of the human gut microbiota.</title>
        <authorList>
            <person name="Zou Y."/>
            <person name="Xue W."/>
            <person name="Luo G."/>
        </authorList>
    </citation>
    <scope>NUCLEOTIDE SEQUENCE [LARGE SCALE GENOMIC DNA]</scope>
    <source>
        <strain evidence="4 5">AF42-9</strain>
    </source>
</reference>
<evidence type="ECO:0000256" key="1">
    <source>
        <dbReference type="ARBA" id="ARBA00022679"/>
    </source>
</evidence>
<feature type="transmembrane region" description="Helical" evidence="3">
    <location>
        <begin position="30"/>
        <end position="49"/>
    </location>
</feature>
<keyword evidence="3" id="KW-1133">Transmembrane helix</keyword>
<dbReference type="InterPro" id="IPR000462">
    <property type="entry name" value="CDP-OH_P_trans"/>
</dbReference>
<keyword evidence="3" id="KW-0812">Transmembrane</keyword>
<feature type="transmembrane region" description="Helical" evidence="3">
    <location>
        <begin position="164"/>
        <end position="183"/>
    </location>
</feature>
<keyword evidence="1 2" id="KW-0808">Transferase</keyword>
<dbReference type="Gene3D" id="1.20.120.1760">
    <property type="match status" value="1"/>
</dbReference>
<dbReference type="PROSITE" id="PS00379">
    <property type="entry name" value="CDP_ALCOHOL_P_TRANSF"/>
    <property type="match status" value="1"/>
</dbReference>
<accession>A0A3R6ITT8</accession>
<feature type="transmembrane region" description="Helical" evidence="3">
    <location>
        <begin position="61"/>
        <end position="78"/>
    </location>
</feature>
<feature type="transmembrane region" description="Helical" evidence="3">
    <location>
        <begin position="123"/>
        <end position="143"/>
    </location>
</feature>
<dbReference type="OrthoDB" id="9785831at2"/>
<keyword evidence="3" id="KW-0472">Membrane</keyword>
<dbReference type="InterPro" id="IPR043130">
    <property type="entry name" value="CDP-OH_PTrfase_TM_dom"/>
</dbReference>
<dbReference type="InterPro" id="IPR048254">
    <property type="entry name" value="CDP_ALCOHOL_P_TRANSF_CS"/>
</dbReference>
<sequence>MNYRDFLQKVIYVIINPIIKGMIKIGITPNFITTTGFVLNLVATTMFIYAAEVAETETFAWIGWAGGVILFAGLFDMMDGRLARMGGMSSTFGALWDSTLDRYSELCTLFGICYYLLMQQNEWEWAGVVTFAAMVGSVMVSYVRARAEGLDIECKVGLMQRPERVVVTAVGAIFCGVCANVWVLVVPMIIIAVLANITAFWRVIHCYKVLNAKDNNK</sequence>
<dbReference type="GO" id="GO:0016020">
    <property type="term" value="C:membrane"/>
    <property type="evidence" value="ECO:0007669"/>
    <property type="project" value="InterPro"/>
</dbReference>
<dbReference type="EMBL" id="QRNO01000032">
    <property type="protein sequence ID" value="RHK50328.1"/>
    <property type="molecule type" value="Genomic_DNA"/>
</dbReference>
<dbReference type="RefSeq" id="WP_007898597.1">
    <property type="nucleotide sequence ID" value="NZ_JH379401.1"/>
</dbReference>
<dbReference type="GO" id="GO:0008654">
    <property type="term" value="P:phospholipid biosynthetic process"/>
    <property type="evidence" value="ECO:0007669"/>
    <property type="project" value="InterPro"/>
</dbReference>
<gene>
    <name evidence="4" type="ORF">DW060_07500</name>
</gene>
<comment type="caution">
    <text evidence="4">The sequence shown here is derived from an EMBL/GenBank/DDBJ whole genome shotgun (WGS) entry which is preliminary data.</text>
</comment>
<dbReference type="Proteomes" id="UP000286598">
    <property type="component" value="Unassembled WGS sequence"/>
</dbReference>
<dbReference type="Pfam" id="PF01066">
    <property type="entry name" value="CDP-OH_P_transf"/>
    <property type="match status" value="1"/>
</dbReference>